<evidence type="ECO:0000259" key="1">
    <source>
        <dbReference type="PROSITE" id="PS50195"/>
    </source>
</evidence>
<reference evidence="2" key="1">
    <citation type="submission" date="2021-01" db="EMBL/GenBank/DDBJ databases">
        <authorList>
            <consortium name="Genoscope - CEA"/>
            <person name="William W."/>
        </authorList>
    </citation>
    <scope>NUCLEOTIDE SEQUENCE</scope>
</reference>
<dbReference type="PANTHER" id="PTHR10555">
    <property type="entry name" value="SORTING NEXIN"/>
    <property type="match status" value="1"/>
</dbReference>
<keyword evidence="3" id="KW-1185">Reference proteome</keyword>
<dbReference type="OMA" id="WDLDESY"/>
<dbReference type="Pfam" id="PF00787">
    <property type="entry name" value="PX"/>
    <property type="match status" value="1"/>
</dbReference>
<protein>
    <recommendedName>
        <fullName evidence="1">PX domain-containing protein</fullName>
    </recommendedName>
</protein>
<dbReference type="PROSITE" id="PS50195">
    <property type="entry name" value="PX"/>
    <property type="match status" value="1"/>
</dbReference>
<comment type="caution">
    <text evidence="2">The sequence shown here is derived from an EMBL/GenBank/DDBJ whole genome shotgun (WGS) entry which is preliminary data.</text>
</comment>
<dbReference type="GO" id="GO:0005768">
    <property type="term" value="C:endosome"/>
    <property type="evidence" value="ECO:0007669"/>
    <property type="project" value="TreeGrafter"/>
</dbReference>
<name>A0A8S1M1H3_PARPR</name>
<dbReference type="PANTHER" id="PTHR10555:SF170">
    <property type="entry name" value="FI18122P1"/>
    <property type="match status" value="1"/>
</dbReference>
<dbReference type="GO" id="GO:0035091">
    <property type="term" value="F:phosphatidylinositol binding"/>
    <property type="evidence" value="ECO:0007669"/>
    <property type="project" value="InterPro"/>
</dbReference>
<proteinExistence type="predicted"/>
<accession>A0A8S1M1H3</accession>
<dbReference type="InterPro" id="IPR001683">
    <property type="entry name" value="PX_dom"/>
</dbReference>
<organism evidence="2 3">
    <name type="scientific">Paramecium primaurelia</name>
    <dbReference type="NCBI Taxonomy" id="5886"/>
    <lineage>
        <taxon>Eukaryota</taxon>
        <taxon>Sar</taxon>
        <taxon>Alveolata</taxon>
        <taxon>Ciliophora</taxon>
        <taxon>Intramacronucleata</taxon>
        <taxon>Oligohymenophorea</taxon>
        <taxon>Peniculida</taxon>
        <taxon>Parameciidae</taxon>
        <taxon>Paramecium</taxon>
    </lineage>
</organism>
<evidence type="ECO:0000313" key="3">
    <source>
        <dbReference type="Proteomes" id="UP000688137"/>
    </source>
</evidence>
<dbReference type="EMBL" id="CAJJDM010000048">
    <property type="protein sequence ID" value="CAD8072125.1"/>
    <property type="molecule type" value="Genomic_DNA"/>
</dbReference>
<dbReference type="Proteomes" id="UP000688137">
    <property type="component" value="Unassembled WGS sequence"/>
</dbReference>
<dbReference type="AlphaFoldDB" id="A0A8S1M1H3"/>
<dbReference type="CDD" id="cd06093">
    <property type="entry name" value="PX_domain"/>
    <property type="match status" value="1"/>
</dbReference>
<sequence length="437" mass="52136">MSLEQKQNLLVKEIIDKGFNIDNFQKFIDQRHDLEEWDYDELVDVIKKFQDQQNDYFQVLKCNRTIPNAISNLENLAATVVGYEKVQKGIFMSTYVYFKIETKPINWVVKRTYEEFIALKNMLNKHYNVPNIPNQRKSPVEFTYIKQLRHLQMFLNFILLDQEIRSLPVIQDFLSLDQFQPNQVIPYTTLSGDYGIRINKQISCFIKQSDYFLNNVTPLQKKAYKLVKQLMKHMQQQNQTLFQLSDVYKELFKESKAQNARLKDCYIIASHLFEQLSKIQTDNIKILNETIYAQQRFQFHQIIPLKDILNQREKHYNQVFDFSNKLKSKKEKLYQQGEVVKWDLDESYLDNFKLEQIKSTPQIAFQCMCKTDNSHLQVLKNQFGQINLRAYETIDYVIKYASTQFKDHLEKFAQLMTTSINQYQKLWTDTLENLAVS</sequence>
<gene>
    <name evidence="2" type="ORF">PPRIM_AZ9-3.1.T0480237</name>
</gene>
<feature type="domain" description="PX" evidence="1">
    <location>
        <begin position="76"/>
        <end position="181"/>
    </location>
</feature>
<evidence type="ECO:0000313" key="2">
    <source>
        <dbReference type="EMBL" id="CAD8072125.1"/>
    </source>
</evidence>